<dbReference type="NCBIfam" id="TIGR03533">
    <property type="entry name" value="L3_gln_methyl"/>
    <property type="match status" value="1"/>
</dbReference>
<evidence type="ECO:0000256" key="4">
    <source>
        <dbReference type="HAMAP-Rule" id="MF_02125"/>
    </source>
</evidence>
<reference evidence="6 7" key="1">
    <citation type="submission" date="2018-11" db="EMBL/GenBank/DDBJ databases">
        <title>Draft genome analysis of Rheinheimera mesophila isolated from an industrial waste site.</title>
        <authorList>
            <person name="Yu Q."/>
            <person name="Qi Y."/>
            <person name="Zhang H."/>
            <person name="Lu Y."/>
            <person name="Pu J."/>
        </authorList>
    </citation>
    <scope>NUCLEOTIDE SEQUENCE [LARGE SCALE GENOMIC DNA]</scope>
    <source>
        <strain evidence="6 7">IITR13</strain>
    </source>
</reference>
<protein>
    <recommendedName>
        <fullName evidence="4">Ribosomal protein uL3 glutamine methyltransferase</fullName>
        <shortName evidence="4">uL3 MTase</shortName>
        <ecNumber evidence="4">2.1.1.298</ecNumber>
    </recommendedName>
    <alternativeName>
        <fullName evidence="4">N5-glutamine methyltransferase PrmB</fullName>
    </alternativeName>
</protein>
<dbReference type="Proteomes" id="UP000276260">
    <property type="component" value="Unassembled WGS sequence"/>
</dbReference>
<keyword evidence="2 4" id="KW-0808">Transferase</keyword>
<evidence type="ECO:0000259" key="5">
    <source>
        <dbReference type="Pfam" id="PF05175"/>
    </source>
</evidence>
<dbReference type="InterPro" id="IPR004556">
    <property type="entry name" value="HemK-like"/>
</dbReference>
<dbReference type="GO" id="GO:0032259">
    <property type="term" value="P:methylation"/>
    <property type="evidence" value="ECO:0007669"/>
    <property type="project" value="UniProtKB-KW"/>
</dbReference>
<dbReference type="InterPro" id="IPR029063">
    <property type="entry name" value="SAM-dependent_MTases_sf"/>
</dbReference>
<comment type="catalytic activity">
    <reaction evidence="4">
        <text>L-glutaminyl-[ribosomal protein uL3] + S-adenosyl-L-methionine = N(5)-methyl-L-glutaminyl-[ribosomal protein uL3] + S-adenosyl-L-homocysteine + H(+)</text>
        <dbReference type="Rhea" id="RHEA:45020"/>
        <dbReference type="Rhea" id="RHEA-COMP:11063"/>
        <dbReference type="Rhea" id="RHEA-COMP:11064"/>
        <dbReference type="ChEBI" id="CHEBI:15378"/>
        <dbReference type="ChEBI" id="CHEBI:30011"/>
        <dbReference type="ChEBI" id="CHEBI:57856"/>
        <dbReference type="ChEBI" id="CHEBI:59789"/>
        <dbReference type="ChEBI" id="CHEBI:61891"/>
        <dbReference type="EC" id="2.1.1.298"/>
    </reaction>
</comment>
<dbReference type="GO" id="GO:0005829">
    <property type="term" value="C:cytosol"/>
    <property type="evidence" value="ECO:0007669"/>
    <property type="project" value="TreeGrafter"/>
</dbReference>
<name>A0A3P3QF93_9GAMM</name>
<dbReference type="SUPFAM" id="SSF53335">
    <property type="entry name" value="S-adenosyl-L-methionine-dependent methyltransferases"/>
    <property type="match status" value="1"/>
</dbReference>
<accession>A0A3P3QF93</accession>
<dbReference type="InterPro" id="IPR017127">
    <property type="entry name" value="Ribosome_uL3_MTase"/>
</dbReference>
<dbReference type="EC" id="2.1.1.298" evidence="4"/>
<evidence type="ECO:0000256" key="3">
    <source>
        <dbReference type="ARBA" id="ARBA00022691"/>
    </source>
</evidence>
<evidence type="ECO:0000256" key="1">
    <source>
        <dbReference type="ARBA" id="ARBA00022603"/>
    </source>
</evidence>
<dbReference type="RefSeq" id="WP_046519249.1">
    <property type="nucleotide sequence ID" value="NZ_LAVS01000009.1"/>
</dbReference>
<organism evidence="6 7">
    <name type="scientific">Rheinheimera mesophila</name>
    <dbReference type="NCBI Taxonomy" id="1547515"/>
    <lineage>
        <taxon>Bacteria</taxon>
        <taxon>Pseudomonadati</taxon>
        <taxon>Pseudomonadota</taxon>
        <taxon>Gammaproteobacteria</taxon>
        <taxon>Chromatiales</taxon>
        <taxon>Chromatiaceae</taxon>
        <taxon>Rheinheimera</taxon>
    </lineage>
</organism>
<dbReference type="GO" id="GO:0005840">
    <property type="term" value="C:ribosome"/>
    <property type="evidence" value="ECO:0007669"/>
    <property type="project" value="UniProtKB-KW"/>
</dbReference>
<keyword evidence="1 4" id="KW-0489">Methyltransferase</keyword>
<dbReference type="Gene3D" id="1.10.8.10">
    <property type="entry name" value="DNA helicase RuvA subunit, C-terminal domain"/>
    <property type="match status" value="1"/>
</dbReference>
<dbReference type="FunFam" id="3.40.50.150:FF:000042">
    <property type="entry name" value="50S ribosomal protein L3 glutamine methyltransferase"/>
    <property type="match status" value="1"/>
</dbReference>
<sequence length="322" mass="36340">MTEHPSSHLTAEIIDEAIRELHSIHDWLRWSVSQFNKAHIYFGHGTDNPWDEAALLLAYSLDIARITENLLPLRVTSTEARVFCDLLLQRIEQRIPAAYLTQQAFFCGLSFYVDDRVLVPRSPIGELISRSFEPWFKDHEPARILDLCTGCGCIAIACAKQFPNAEVDALDISEDALDVAIFNIEQHELEHQVFPMLSDGYDAIKGQTYDLIVTNPPYVDAEDMADLPDEYHHEPELGLASGQDGLELTRRILAQASEHLNDGGWLICEVGNSMVALQELYPDLPLQWLEFERGGLGVFAISKADLVKHQHRLNAQIKGLIR</sequence>
<dbReference type="PROSITE" id="PS00092">
    <property type="entry name" value="N6_MTASE"/>
    <property type="match status" value="1"/>
</dbReference>
<dbReference type="GO" id="GO:0003676">
    <property type="term" value="F:nucleic acid binding"/>
    <property type="evidence" value="ECO:0007669"/>
    <property type="project" value="InterPro"/>
</dbReference>
<dbReference type="InterPro" id="IPR002052">
    <property type="entry name" value="DNA_methylase_N6_adenine_CS"/>
</dbReference>
<dbReference type="HAMAP" id="MF_02125">
    <property type="entry name" value="L3_methyltr_PrmB"/>
    <property type="match status" value="1"/>
</dbReference>
<evidence type="ECO:0000313" key="6">
    <source>
        <dbReference type="EMBL" id="RRJ18983.1"/>
    </source>
</evidence>
<dbReference type="Gene3D" id="3.40.50.150">
    <property type="entry name" value="Vaccinia Virus protein VP39"/>
    <property type="match status" value="1"/>
</dbReference>
<feature type="domain" description="Methyltransferase small" evidence="5">
    <location>
        <begin position="138"/>
        <end position="223"/>
    </location>
</feature>
<comment type="similarity">
    <text evidence="4">Belongs to the protein N5-glutamine methyltransferase family. PrmB subfamily.</text>
</comment>
<dbReference type="InterPro" id="IPR007848">
    <property type="entry name" value="Small_mtfrase_dom"/>
</dbReference>
<proteinExistence type="inferred from homology"/>
<dbReference type="GO" id="GO:0036009">
    <property type="term" value="F:protein-glutamine N-methyltransferase activity"/>
    <property type="evidence" value="ECO:0007669"/>
    <property type="project" value="UniProtKB-UniRule"/>
</dbReference>
<comment type="function">
    <text evidence="4">Methylates ribosomal protein uL3 on a specific glutamine residue.</text>
</comment>
<dbReference type="AlphaFoldDB" id="A0A3P3QF93"/>
<keyword evidence="3 4" id="KW-0949">S-adenosyl-L-methionine</keyword>
<gene>
    <name evidence="4" type="primary">prmB</name>
    <name evidence="6" type="ORF">EIK76_15670</name>
</gene>
<dbReference type="Pfam" id="PF05175">
    <property type="entry name" value="MTS"/>
    <property type="match status" value="1"/>
</dbReference>
<keyword evidence="7" id="KW-1185">Reference proteome</keyword>
<keyword evidence="6" id="KW-0689">Ribosomal protein</keyword>
<dbReference type="PANTHER" id="PTHR47806:SF1">
    <property type="entry name" value="RIBOSOMAL PROTEIN UL3 GLUTAMINE METHYLTRANSFERASE"/>
    <property type="match status" value="1"/>
</dbReference>
<evidence type="ECO:0000256" key="2">
    <source>
        <dbReference type="ARBA" id="ARBA00022679"/>
    </source>
</evidence>
<dbReference type="PANTHER" id="PTHR47806">
    <property type="entry name" value="50S RIBOSOMAL PROTEIN L3 GLUTAMINE METHYLTRANSFERASE"/>
    <property type="match status" value="1"/>
</dbReference>
<dbReference type="CDD" id="cd02440">
    <property type="entry name" value="AdoMet_MTases"/>
    <property type="match status" value="1"/>
</dbReference>
<dbReference type="PIRSF" id="PIRSF037167">
    <property type="entry name" value="Mtase_YfcB_prd"/>
    <property type="match status" value="1"/>
</dbReference>
<comment type="caution">
    <text evidence="6">The sequence shown here is derived from an EMBL/GenBank/DDBJ whole genome shotgun (WGS) entry which is preliminary data.</text>
</comment>
<dbReference type="NCBIfam" id="TIGR00536">
    <property type="entry name" value="hemK_fam"/>
    <property type="match status" value="1"/>
</dbReference>
<dbReference type="OrthoDB" id="9800643at2"/>
<dbReference type="EMBL" id="RRCF01000005">
    <property type="protein sequence ID" value="RRJ18983.1"/>
    <property type="molecule type" value="Genomic_DNA"/>
</dbReference>
<keyword evidence="6" id="KW-0687">Ribonucleoprotein</keyword>
<evidence type="ECO:0000313" key="7">
    <source>
        <dbReference type="Proteomes" id="UP000276260"/>
    </source>
</evidence>